<sequence length="60" mass="6440">MEPTSGMNQPMACRDGYVVGQRTSVGFPVGVLTPLQYELLALEIMVLKTHPAADMSGESD</sequence>
<dbReference type="EMBL" id="JAHRIO010094458">
    <property type="protein sequence ID" value="MEQ2189861.1"/>
    <property type="molecule type" value="Genomic_DNA"/>
</dbReference>
<organism evidence="1 2">
    <name type="scientific">Goodea atripinnis</name>
    <dbReference type="NCBI Taxonomy" id="208336"/>
    <lineage>
        <taxon>Eukaryota</taxon>
        <taxon>Metazoa</taxon>
        <taxon>Chordata</taxon>
        <taxon>Craniata</taxon>
        <taxon>Vertebrata</taxon>
        <taxon>Euteleostomi</taxon>
        <taxon>Actinopterygii</taxon>
        <taxon>Neopterygii</taxon>
        <taxon>Teleostei</taxon>
        <taxon>Neoteleostei</taxon>
        <taxon>Acanthomorphata</taxon>
        <taxon>Ovalentaria</taxon>
        <taxon>Atherinomorphae</taxon>
        <taxon>Cyprinodontiformes</taxon>
        <taxon>Goodeidae</taxon>
        <taxon>Goodea</taxon>
    </lineage>
</organism>
<evidence type="ECO:0000313" key="2">
    <source>
        <dbReference type="Proteomes" id="UP001476798"/>
    </source>
</evidence>
<dbReference type="Proteomes" id="UP001476798">
    <property type="component" value="Unassembled WGS sequence"/>
</dbReference>
<gene>
    <name evidence="1" type="ORF">GOODEAATRI_029769</name>
</gene>
<protein>
    <submittedName>
        <fullName evidence="1">Uncharacterized protein</fullName>
    </submittedName>
</protein>
<evidence type="ECO:0000313" key="1">
    <source>
        <dbReference type="EMBL" id="MEQ2189861.1"/>
    </source>
</evidence>
<keyword evidence="2" id="KW-1185">Reference proteome</keyword>
<reference evidence="1 2" key="1">
    <citation type="submission" date="2021-06" db="EMBL/GenBank/DDBJ databases">
        <authorList>
            <person name="Palmer J.M."/>
        </authorList>
    </citation>
    <scope>NUCLEOTIDE SEQUENCE [LARGE SCALE GENOMIC DNA]</scope>
    <source>
        <strain evidence="1 2">GA_2019</strain>
        <tissue evidence="1">Muscle</tissue>
    </source>
</reference>
<accession>A0ABV0Q2V7</accession>
<feature type="non-terminal residue" evidence="1">
    <location>
        <position position="60"/>
    </location>
</feature>
<name>A0ABV0Q2V7_9TELE</name>
<comment type="caution">
    <text evidence="1">The sequence shown here is derived from an EMBL/GenBank/DDBJ whole genome shotgun (WGS) entry which is preliminary data.</text>
</comment>
<proteinExistence type="predicted"/>